<keyword evidence="1 8" id="KW-0547">Nucleotide-binding</keyword>
<feature type="domain" description="HTH araC/xylS-type" evidence="9">
    <location>
        <begin position="10"/>
        <end position="108"/>
    </location>
</feature>
<reference evidence="12 13" key="1">
    <citation type="journal article" date="2016" name="Nat. Microbiol.">
        <title>The Mouse Intestinal Bacterial Collection (miBC) provides host-specific insight into cultured diversity and functional potential of the gut microbiota.</title>
        <authorList>
            <person name="Lagkouvardos I."/>
            <person name="Pukall R."/>
            <person name="Abt B."/>
            <person name="Foesel B.U."/>
            <person name="Meier-Kolthoff J.P."/>
            <person name="Kumar N."/>
            <person name="Bresciani A."/>
            <person name="Martinez I."/>
            <person name="Just S."/>
            <person name="Ziegler C."/>
            <person name="Brugiroux S."/>
            <person name="Garzetti D."/>
            <person name="Wenning M."/>
            <person name="Bui T.P."/>
            <person name="Wang J."/>
            <person name="Hugenholtz F."/>
            <person name="Plugge C.M."/>
            <person name="Peterson D.A."/>
            <person name="Hornef M.W."/>
            <person name="Baines J.F."/>
            <person name="Smidt H."/>
            <person name="Walter J."/>
            <person name="Kristiansen K."/>
            <person name="Nielsen H.B."/>
            <person name="Haller D."/>
            <person name="Overmann J."/>
            <person name="Stecher B."/>
            <person name="Clavel T."/>
        </authorList>
    </citation>
    <scope>NUCLEOTIDE SEQUENCE [LARGE SCALE GENOMIC DNA]</scope>
    <source>
        <strain evidence="12 13">DSM 28560</strain>
    </source>
</reference>
<comment type="caution">
    <text evidence="12">The sequence shown here is derived from an EMBL/GenBank/DDBJ whole genome shotgun (WGS) entry which is preliminary data.</text>
</comment>
<feature type="binding site" evidence="8">
    <location>
        <begin position="495"/>
        <end position="502"/>
    </location>
    <ligand>
        <name>ATP</name>
        <dbReference type="ChEBI" id="CHEBI:30616"/>
    </ligand>
</feature>
<keyword evidence="4 8" id="KW-0067">ATP-binding</keyword>
<evidence type="ECO:0000256" key="7">
    <source>
        <dbReference type="ARBA" id="ARBA00023163"/>
    </source>
</evidence>
<evidence type="ECO:0000259" key="9">
    <source>
        <dbReference type="PROSITE" id="PS01124"/>
    </source>
</evidence>
<dbReference type="PANTHER" id="PTHR11070:SF17">
    <property type="entry name" value="DNA HELICASE IV"/>
    <property type="match status" value="1"/>
</dbReference>
<evidence type="ECO:0000256" key="2">
    <source>
        <dbReference type="ARBA" id="ARBA00022801"/>
    </source>
</evidence>
<dbReference type="InterPro" id="IPR027785">
    <property type="entry name" value="UvrD-like_helicase_C"/>
</dbReference>
<protein>
    <submittedName>
        <fullName evidence="12">Helix-turn-helix domain-containing protein</fullName>
    </submittedName>
</protein>
<evidence type="ECO:0000256" key="6">
    <source>
        <dbReference type="ARBA" id="ARBA00023125"/>
    </source>
</evidence>
<dbReference type="PROSITE" id="PS00041">
    <property type="entry name" value="HTH_ARAC_FAMILY_1"/>
    <property type="match status" value="1"/>
</dbReference>
<dbReference type="Gene3D" id="3.40.50.300">
    <property type="entry name" value="P-loop containing nucleotide triphosphate hydrolases"/>
    <property type="match status" value="2"/>
</dbReference>
<dbReference type="Pfam" id="PF12833">
    <property type="entry name" value="HTH_18"/>
    <property type="match status" value="1"/>
</dbReference>
<keyword evidence="2 8" id="KW-0378">Hydrolase</keyword>
<dbReference type="Pfam" id="PF13538">
    <property type="entry name" value="UvrD_C_2"/>
    <property type="match status" value="1"/>
</dbReference>
<dbReference type="SUPFAM" id="SSF46689">
    <property type="entry name" value="Homeodomain-like"/>
    <property type="match status" value="2"/>
</dbReference>
<dbReference type="InterPro" id="IPR014016">
    <property type="entry name" value="UvrD-like_ATP-bd"/>
</dbReference>
<dbReference type="EMBL" id="SMMX01000001">
    <property type="protein sequence ID" value="TDA23453.1"/>
    <property type="molecule type" value="Genomic_DNA"/>
</dbReference>
<keyword evidence="3 8" id="KW-0347">Helicase</keyword>
<dbReference type="PROSITE" id="PS51198">
    <property type="entry name" value="UVRD_HELICASE_ATP_BIND"/>
    <property type="match status" value="1"/>
</dbReference>
<dbReference type="Gene3D" id="1.10.10.60">
    <property type="entry name" value="Homeodomain-like"/>
    <property type="match status" value="2"/>
</dbReference>
<dbReference type="Proteomes" id="UP000295710">
    <property type="component" value="Unassembled WGS sequence"/>
</dbReference>
<keyword evidence="6" id="KW-0238">DNA-binding</keyword>
<dbReference type="SUPFAM" id="SSF52540">
    <property type="entry name" value="P-loop containing nucleoside triphosphate hydrolases"/>
    <property type="match status" value="1"/>
</dbReference>
<dbReference type="InterPro" id="IPR018062">
    <property type="entry name" value="HTH_AraC-typ_CS"/>
</dbReference>
<dbReference type="InterPro" id="IPR009057">
    <property type="entry name" value="Homeodomain-like_sf"/>
</dbReference>
<dbReference type="SUPFAM" id="SSF55729">
    <property type="entry name" value="Acyl-CoA N-acyltransferases (Nat)"/>
    <property type="match status" value="1"/>
</dbReference>
<evidence type="ECO:0000313" key="13">
    <source>
        <dbReference type="Proteomes" id="UP000295710"/>
    </source>
</evidence>
<dbReference type="GO" id="GO:0000725">
    <property type="term" value="P:recombinational repair"/>
    <property type="evidence" value="ECO:0007669"/>
    <property type="project" value="TreeGrafter"/>
</dbReference>
<dbReference type="SMART" id="SM00342">
    <property type="entry name" value="HTH_ARAC"/>
    <property type="match status" value="1"/>
</dbReference>
<evidence type="ECO:0000256" key="8">
    <source>
        <dbReference type="PROSITE-ProRule" id="PRU00560"/>
    </source>
</evidence>
<dbReference type="Gene3D" id="3.40.630.30">
    <property type="match status" value="1"/>
</dbReference>
<keyword evidence="5" id="KW-0805">Transcription regulation</keyword>
<evidence type="ECO:0000256" key="5">
    <source>
        <dbReference type="ARBA" id="ARBA00023015"/>
    </source>
</evidence>
<organism evidence="12 13">
    <name type="scientific">Extibacter muris</name>
    <dbReference type="NCBI Taxonomy" id="1796622"/>
    <lineage>
        <taxon>Bacteria</taxon>
        <taxon>Bacillati</taxon>
        <taxon>Bacillota</taxon>
        <taxon>Clostridia</taxon>
        <taxon>Lachnospirales</taxon>
        <taxon>Lachnospiraceae</taxon>
        <taxon>Extibacter</taxon>
    </lineage>
</organism>
<dbReference type="InterPro" id="IPR000182">
    <property type="entry name" value="GNAT_dom"/>
</dbReference>
<dbReference type="InterPro" id="IPR016181">
    <property type="entry name" value="Acyl_CoA_acyltransferase"/>
</dbReference>
<feature type="domain" description="UvrD-like helicase ATP-binding" evidence="11">
    <location>
        <begin position="474"/>
        <end position="800"/>
    </location>
</feature>
<evidence type="ECO:0000256" key="4">
    <source>
        <dbReference type="ARBA" id="ARBA00022840"/>
    </source>
</evidence>
<dbReference type="GO" id="GO:0043565">
    <property type="term" value="F:sequence-specific DNA binding"/>
    <property type="evidence" value="ECO:0007669"/>
    <property type="project" value="InterPro"/>
</dbReference>
<dbReference type="PANTHER" id="PTHR11070">
    <property type="entry name" value="UVRD / RECB / PCRA DNA HELICASE FAMILY MEMBER"/>
    <property type="match status" value="1"/>
</dbReference>
<keyword evidence="7" id="KW-0804">Transcription</keyword>
<dbReference type="GO" id="GO:0016787">
    <property type="term" value="F:hydrolase activity"/>
    <property type="evidence" value="ECO:0007669"/>
    <property type="project" value="UniProtKB-UniRule"/>
</dbReference>
<evidence type="ECO:0000259" key="10">
    <source>
        <dbReference type="PROSITE" id="PS51186"/>
    </source>
</evidence>
<keyword evidence="13" id="KW-1185">Reference proteome</keyword>
<dbReference type="PROSITE" id="PS01124">
    <property type="entry name" value="HTH_ARAC_FAMILY_2"/>
    <property type="match status" value="1"/>
</dbReference>
<sequence length="961" mass="109803">MPMKHIEHVISVIDYLEGHLSDKTDLDAVAEALHYSKYHLHRIFTDAVGITIHEYIVRRRLTEAAKLLVFSDRPILDIALAAGYKSQQAFTDIFTAMYKQPPNRYREAERFYPLQLKFNLEGDYKMLEDQGGAAWDITFASEEDIPCWMELVRLVVAGYPHLDEKEYMQALKESIRRQEALILKDGSTAAGIMLFSARNGSIDFMGTHPLYRKAGVPGALLNKVMHELLKGREISITTYRDGDRADTGQRRELKELGFAEGELLEEFGYPTQRFILANPVPYPDEMIHLDEMNKKLDAALAQADGDVSRIDREYRDAKRYMAEYRGELDPHEMFQNELLLRQTDHTGAFAAGIRDRLEKLKDSPYFARIDFGGRSESPETFYIGRFTFRHDNEILVYDWRAPVSGMFYDYEPGPAGYDTPSGRIEGELTRKRQFKIRNGTMEYALESSSHIQDDILQKELSHTSDERMKSIITTIQKEQNKIIRSGHAGTMVIQGVAGSGKTSVALHRIAFLLYRFRDRLTAENVAILSPNKVFADYISGVIPELAEEPVYELSFAEIAEMHLERVIHFEPERNPSETEDVNLAERILYKSAPEFVSLMDRYIAELPYTAFAPAAYTYGRFSVSGEWIQKRFLAYKSHPLRKRLPLVAKDIFHRFESDNLMGDDLPKLQAVVKALTAMLTGKSPLALYKGFYRKTGHPELFVMPKKNTLEWTDVYPFLYLYAAYEGLTQSRITKHLVIDEMQDYAPIQYAVLNMLFPCPKTILGDFGQSLNPYHAYTLDDLLALYEGAQFAELNKSYRSTYEIMTFAKSIRNIAALEPVARHGEAPEVIRCRDGQDELLRIRKAMDEYNRNVNASLGIILKTDKSAKALFDALSPEYGLQLVSPDSSRFHNGITVTSVKMSKGLEFDEVIIPHANRETYFSEHDRNLLYIACTRAMHRLTLFYTGECSGLLSGSSCSVKED</sequence>
<feature type="domain" description="N-acetyltransferase" evidence="10">
    <location>
        <begin position="135"/>
        <end position="281"/>
    </location>
</feature>
<dbReference type="AlphaFoldDB" id="A0A4R4FLK0"/>
<gene>
    <name evidence="12" type="ORF">E1963_01585</name>
</gene>
<dbReference type="InterPro" id="IPR018060">
    <property type="entry name" value="HTH_AraC"/>
</dbReference>
<dbReference type="GO" id="GO:0043138">
    <property type="term" value="F:3'-5' DNA helicase activity"/>
    <property type="evidence" value="ECO:0007669"/>
    <property type="project" value="TreeGrafter"/>
</dbReference>
<name>A0A4R4FLK0_9FIRM</name>
<dbReference type="GO" id="GO:0005829">
    <property type="term" value="C:cytosol"/>
    <property type="evidence" value="ECO:0007669"/>
    <property type="project" value="TreeGrafter"/>
</dbReference>
<dbReference type="GO" id="GO:0016747">
    <property type="term" value="F:acyltransferase activity, transferring groups other than amino-acyl groups"/>
    <property type="evidence" value="ECO:0007669"/>
    <property type="project" value="InterPro"/>
</dbReference>
<proteinExistence type="predicted"/>
<dbReference type="InterPro" id="IPR000212">
    <property type="entry name" value="DNA_helicase_UvrD/REP"/>
</dbReference>
<evidence type="ECO:0000256" key="1">
    <source>
        <dbReference type="ARBA" id="ARBA00022741"/>
    </source>
</evidence>
<evidence type="ECO:0000313" key="12">
    <source>
        <dbReference type="EMBL" id="TDA23453.1"/>
    </source>
</evidence>
<dbReference type="GO" id="GO:0003700">
    <property type="term" value="F:DNA-binding transcription factor activity"/>
    <property type="evidence" value="ECO:0007669"/>
    <property type="project" value="InterPro"/>
</dbReference>
<accession>A0A4R4FLK0</accession>
<evidence type="ECO:0000256" key="3">
    <source>
        <dbReference type="ARBA" id="ARBA00022806"/>
    </source>
</evidence>
<dbReference type="PROSITE" id="PS51186">
    <property type="entry name" value="GNAT"/>
    <property type="match status" value="1"/>
</dbReference>
<dbReference type="InterPro" id="IPR027417">
    <property type="entry name" value="P-loop_NTPase"/>
</dbReference>
<dbReference type="GO" id="GO:0005524">
    <property type="term" value="F:ATP binding"/>
    <property type="evidence" value="ECO:0007669"/>
    <property type="project" value="UniProtKB-UniRule"/>
</dbReference>
<evidence type="ECO:0000259" key="11">
    <source>
        <dbReference type="PROSITE" id="PS51198"/>
    </source>
</evidence>